<proteinExistence type="predicted"/>
<evidence type="ECO:0000313" key="2">
    <source>
        <dbReference type="EMBL" id="KIJ25201.1"/>
    </source>
</evidence>
<evidence type="ECO:0000313" key="3">
    <source>
        <dbReference type="Proteomes" id="UP000054279"/>
    </source>
</evidence>
<protein>
    <submittedName>
        <fullName evidence="2">Uncharacterized protein</fullName>
    </submittedName>
</protein>
<dbReference type="EMBL" id="KN837428">
    <property type="protein sequence ID" value="KIJ25201.1"/>
    <property type="molecule type" value="Genomic_DNA"/>
</dbReference>
<dbReference type="HOGENOM" id="CLU_2980599_0_0_1"/>
<dbReference type="AlphaFoldDB" id="A0A0C9UII1"/>
<dbReference type="OrthoDB" id="19657at2759"/>
<gene>
    <name evidence="2" type="ORF">M422DRAFT_38899</name>
</gene>
<feature type="compositionally biased region" description="Basic and acidic residues" evidence="1">
    <location>
        <begin position="14"/>
        <end position="26"/>
    </location>
</feature>
<keyword evidence="3" id="KW-1185">Reference proteome</keyword>
<evidence type="ECO:0000256" key="1">
    <source>
        <dbReference type="SAM" id="MobiDB-lite"/>
    </source>
</evidence>
<organism evidence="2 3">
    <name type="scientific">Sphaerobolus stellatus (strain SS14)</name>
    <dbReference type="NCBI Taxonomy" id="990650"/>
    <lineage>
        <taxon>Eukaryota</taxon>
        <taxon>Fungi</taxon>
        <taxon>Dikarya</taxon>
        <taxon>Basidiomycota</taxon>
        <taxon>Agaricomycotina</taxon>
        <taxon>Agaricomycetes</taxon>
        <taxon>Phallomycetidae</taxon>
        <taxon>Geastrales</taxon>
        <taxon>Sphaerobolaceae</taxon>
        <taxon>Sphaerobolus</taxon>
    </lineage>
</organism>
<feature type="region of interest" description="Disordered" evidence="1">
    <location>
        <begin position="1"/>
        <end position="26"/>
    </location>
</feature>
<dbReference type="Proteomes" id="UP000054279">
    <property type="component" value="Unassembled WGS sequence"/>
</dbReference>
<accession>A0A0C9UII1</accession>
<reference evidence="2 3" key="1">
    <citation type="submission" date="2014-06" db="EMBL/GenBank/DDBJ databases">
        <title>Evolutionary Origins and Diversification of the Mycorrhizal Mutualists.</title>
        <authorList>
            <consortium name="DOE Joint Genome Institute"/>
            <consortium name="Mycorrhizal Genomics Consortium"/>
            <person name="Kohler A."/>
            <person name="Kuo A."/>
            <person name="Nagy L.G."/>
            <person name="Floudas D."/>
            <person name="Copeland A."/>
            <person name="Barry K.W."/>
            <person name="Cichocki N."/>
            <person name="Veneault-Fourrey C."/>
            <person name="LaButti K."/>
            <person name="Lindquist E.A."/>
            <person name="Lipzen A."/>
            <person name="Lundell T."/>
            <person name="Morin E."/>
            <person name="Murat C."/>
            <person name="Riley R."/>
            <person name="Ohm R."/>
            <person name="Sun H."/>
            <person name="Tunlid A."/>
            <person name="Henrissat B."/>
            <person name="Grigoriev I.V."/>
            <person name="Hibbett D.S."/>
            <person name="Martin F."/>
        </authorList>
    </citation>
    <scope>NUCLEOTIDE SEQUENCE [LARGE SCALE GENOMIC DNA]</scope>
    <source>
        <strain evidence="2 3">SS14</strain>
    </source>
</reference>
<sequence length="58" mass="6605">MAIGEDTAFSPVDEDGKPLRKFSERHEHEWTRSVARDMVEAMKDVSINSDHDNADSDE</sequence>
<name>A0A0C9UII1_SPHS4</name>